<dbReference type="SMART" id="SM00304">
    <property type="entry name" value="HAMP"/>
    <property type="match status" value="1"/>
</dbReference>
<dbReference type="InterPro" id="IPR004089">
    <property type="entry name" value="MCPsignal_dom"/>
</dbReference>
<dbReference type="PROSITE" id="PS50111">
    <property type="entry name" value="CHEMOTAXIS_TRANSDUC_2"/>
    <property type="match status" value="1"/>
</dbReference>
<dbReference type="InterPro" id="IPR003660">
    <property type="entry name" value="HAMP_dom"/>
</dbReference>
<evidence type="ECO:0000256" key="3">
    <source>
        <dbReference type="ARBA" id="ARBA00029447"/>
    </source>
</evidence>
<dbReference type="Pfam" id="PF00015">
    <property type="entry name" value="MCPsignal"/>
    <property type="match status" value="1"/>
</dbReference>
<proteinExistence type="inferred from homology"/>
<dbReference type="InterPro" id="IPR033462">
    <property type="entry name" value="Cache_3-Cache_2"/>
</dbReference>
<organism evidence="9 10">
    <name type="scientific">Modicisalibacter luteus</name>
    <dbReference type="NCBI Taxonomy" id="453962"/>
    <lineage>
        <taxon>Bacteria</taxon>
        <taxon>Pseudomonadati</taxon>
        <taxon>Pseudomonadota</taxon>
        <taxon>Gammaproteobacteria</taxon>
        <taxon>Oceanospirillales</taxon>
        <taxon>Halomonadaceae</taxon>
        <taxon>Modicisalibacter</taxon>
    </lineage>
</organism>
<dbReference type="Pfam" id="PF17201">
    <property type="entry name" value="Cache_3-Cache_2"/>
    <property type="match status" value="1"/>
</dbReference>
<evidence type="ECO:0000256" key="6">
    <source>
        <dbReference type="SAM" id="Phobius"/>
    </source>
</evidence>
<evidence type="ECO:0000256" key="1">
    <source>
        <dbReference type="ARBA" id="ARBA00022481"/>
    </source>
</evidence>
<dbReference type="PANTHER" id="PTHR43531:SF14">
    <property type="entry name" value="METHYL-ACCEPTING CHEMOTAXIS PROTEIN I-RELATED"/>
    <property type="match status" value="1"/>
</dbReference>
<evidence type="ECO:0000313" key="10">
    <source>
        <dbReference type="Proteomes" id="UP001595640"/>
    </source>
</evidence>
<gene>
    <name evidence="9" type="ORF">ACFOEI_08790</name>
</gene>
<dbReference type="PRINTS" id="PR00260">
    <property type="entry name" value="CHEMTRNSDUCR"/>
</dbReference>
<comment type="similarity">
    <text evidence="3">Belongs to the methyl-accepting chemotaxis (MCP) protein family.</text>
</comment>
<dbReference type="SMART" id="SM00283">
    <property type="entry name" value="MA"/>
    <property type="match status" value="1"/>
</dbReference>
<evidence type="ECO:0000259" key="8">
    <source>
        <dbReference type="PROSITE" id="PS50885"/>
    </source>
</evidence>
<dbReference type="PROSITE" id="PS50885">
    <property type="entry name" value="HAMP"/>
    <property type="match status" value="1"/>
</dbReference>
<evidence type="ECO:0000256" key="4">
    <source>
        <dbReference type="PROSITE-ProRule" id="PRU00284"/>
    </source>
</evidence>
<dbReference type="SUPFAM" id="SSF103190">
    <property type="entry name" value="Sensory domain-like"/>
    <property type="match status" value="1"/>
</dbReference>
<reference evidence="10" key="1">
    <citation type="journal article" date="2019" name="Int. J. Syst. Evol. Microbiol.">
        <title>The Global Catalogue of Microorganisms (GCM) 10K type strain sequencing project: providing services to taxonomists for standard genome sequencing and annotation.</title>
        <authorList>
            <consortium name="The Broad Institute Genomics Platform"/>
            <consortium name="The Broad Institute Genome Sequencing Center for Infectious Disease"/>
            <person name="Wu L."/>
            <person name="Ma J."/>
        </authorList>
    </citation>
    <scope>NUCLEOTIDE SEQUENCE [LARGE SCALE GENOMIC DNA]</scope>
    <source>
        <strain evidence="10">KCTC 12847</strain>
    </source>
</reference>
<dbReference type="InterPro" id="IPR051310">
    <property type="entry name" value="MCP_chemotaxis"/>
</dbReference>
<dbReference type="CDD" id="cd06225">
    <property type="entry name" value="HAMP"/>
    <property type="match status" value="1"/>
</dbReference>
<keyword evidence="1" id="KW-0488">Methylation</keyword>
<feature type="domain" description="Methyl-accepting transducer" evidence="7">
    <location>
        <begin position="405"/>
        <end position="634"/>
    </location>
</feature>
<dbReference type="Pfam" id="PF00672">
    <property type="entry name" value="HAMP"/>
    <property type="match status" value="1"/>
</dbReference>
<evidence type="ECO:0000256" key="2">
    <source>
        <dbReference type="ARBA" id="ARBA00023224"/>
    </source>
</evidence>
<evidence type="ECO:0000256" key="5">
    <source>
        <dbReference type="SAM" id="MobiDB-lite"/>
    </source>
</evidence>
<dbReference type="Gene3D" id="1.10.287.950">
    <property type="entry name" value="Methyl-accepting chemotaxis protein"/>
    <property type="match status" value="1"/>
</dbReference>
<feature type="region of interest" description="Disordered" evidence="5">
    <location>
        <begin position="418"/>
        <end position="439"/>
    </location>
</feature>
<feature type="domain" description="HAMP" evidence="8">
    <location>
        <begin position="348"/>
        <end position="400"/>
    </location>
</feature>
<dbReference type="EMBL" id="JBHRUH010000015">
    <property type="protein sequence ID" value="MFC3292166.1"/>
    <property type="molecule type" value="Genomic_DNA"/>
</dbReference>
<keyword evidence="6" id="KW-0472">Membrane</keyword>
<dbReference type="RefSeq" id="WP_019019357.1">
    <property type="nucleotide sequence ID" value="NZ_BMXD01000002.1"/>
</dbReference>
<dbReference type="Gene3D" id="3.30.450.20">
    <property type="entry name" value="PAS domain"/>
    <property type="match status" value="1"/>
</dbReference>
<protein>
    <submittedName>
        <fullName evidence="9">Methyl-accepting chemotaxis protein</fullName>
    </submittedName>
</protein>
<dbReference type="InterPro" id="IPR029151">
    <property type="entry name" value="Sensor-like_sf"/>
</dbReference>
<keyword evidence="2 4" id="KW-0807">Transducer</keyword>
<keyword evidence="6" id="KW-1133">Transmembrane helix</keyword>
<dbReference type="InterPro" id="IPR004090">
    <property type="entry name" value="Chemotax_Me-accpt_rcpt"/>
</dbReference>
<dbReference type="PANTHER" id="PTHR43531">
    <property type="entry name" value="PROTEIN ICFG"/>
    <property type="match status" value="1"/>
</dbReference>
<keyword evidence="6" id="KW-0812">Transmembrane</keyword>
<name>A0ABV7M0N6_9GAMM</name>
<evidence type="ECO:0000313" key="9">
    <source>
        <dbReference type="EMBL" id="MFC3292166.1"/>
    </source>
</evidence>
<dbReference type="Proteomes" id="UP001595640">
    <property type="component" value="Unassembled WGS sequence"/>
</dbReference>
<sequence length="695" mass="74014">MSLLKSLRRANIGVKLSILVAVVQLIGFLGLGIVLSQSASHQLRSQVSQSLDKQQSQVADMVELFDQTLQEEAGLLLTLFLNGLAPGFSLNPNQKVLVAGRQTPALSNGGNVLNGNYSILDHFTAQTGAPITLFARDGNDFVRVTTSLKKSDGERAVGTLLDPASKSYAQLMNGKPYLGLAELFGTPFITKYQPILDRNGKVIGASFIGIDITEQMAMLKGKVRHMSQGESGYTMLVSANPAQQGQVIAGGPHEGGSLMNLETLDGEPAFSALFGSASGEISYALAGNDTRQRTTHYLAYPQWDWVIASTVFDDEVNSHIVALRNWAILAATLLALGFSVLLYLCQRSLISRPLASLVALAQGLSKGDLSQRMHTSREDEIGKLITSMNGIGEGLTRIVGQVNASTSSVNHAAEEIAQSSRDMASRTEQSAANLQETSASMEQITSTVQNTAHSAQQASQLVQATADTAKRGNTAMNQARDTMHDINASAARIGEIITLIDGIAFQTNILALNASVEAARAGEHGRGFAVVAQEVRTLATRSSDASKEIRTLIDESVAFTRTGSELVGSAALTMEEIMQGIERVTDMIGEISSGAKEQSDGVTQINIAVTELDTMTQQNAALVEQSSAAADELRGQAEQLSQLMATFNLGEHDGKRAGAEEKPTTLGATVLAQKPVRAPMPAATSSKHEVEWEEF</sequence>
<dbReference type="SUPFAM" id="SSF58104">
    <property type="entry name" value="Methyl-accepting chemotaxis protein (MCP) signaling domain"/>
    <property type="match status" value="1"/>
</dbReference>
<keyword evidence="10" id="KW-1185">Reference proteome</keyword>
<accession>A0ABV7M0N6</accession>
<comment type="caution">
    <text evidence="9">The sequence shown here is derived from an EMBL/GenBank/DDBJ whole genome shotgun (WGS) entry which is preliminary data.</text>
</comment>
<dbReference type="CDD" id="cd11386">
    <property type="entry name" value="MCP_signal"/>
    <property type="match status" value="1"/>
</dbReference>
<evidence type="ECO:0000259" key="7">
    <source>
        <dbReference type="PROSITE" id="PS50111"/>
    </source>
</evidence>
<feature type="transmembrane region" description="Helical" evidence="6">
    <location>
        <begin position="12"/>
        <end position="35"/>
    </location>
</feature>